<dbReference type="AlphaFoldDB" id="A0A0F9U5B5"/>
<evidence type="ECO:0000313" key="1">
    <source>
        <dbReference type="EMBL" id="KKN88425.1"/>
    </source>
</evidence>
<comment type="caution">
    <text evidence="1">The sequence shown here is derived from an EMBL/GenBank/DDBJ whole genome shotgun (WGS) entry which is preliminary data.</text>
</comment>
<accession>A0A0F9U5B5</accession>
<gene>
    <name evidence="1" type="ORF">LCGC14_0249880</name>
</gene>
<name>A0A0F9U5B5_9ZZZZ</name>
<organism evidence="1">
    <name type="scientific">marine sediment metagenome</name>
    <dbReference type="NCBI Taxonomy" id="412755"/>
    <lineage>
        <taxon>unclassified sequences</taxon>
        <taxon>metagenomes</taxon>
        <taxon>ecological metagenomes</taxon>
    </lineage>
</organism>
<dbReference type="EMBL" id="LAZR01000129">
    <property type="protein sequence ID" value="KKN88425.1"/>
    <property type="molecule type" value="Genomic_DNA"/>
</dbReference>
<proteinExistence type="predicted"/>
<sequence>MSEWRQNTKDGRIVVAGKRPGHGAVKANCLTEIDAVQIIREHNSHEELLKICKAVYLDKYSRMPNDRITLMIKKAFKLADEDIDCPYP</sequence>
<protein>
    <submittedName>
        <fullName evidence="1">Uncharacterized protein</fullName>
    </submittedName>
</protein>
<reference evidence="1" key="1">
    <citation type="journal article" date="2015" name="Nature">
        <title>Complex archaea that bridge the gap between prokaryotes and eukaryotes.</title>
        <authorList>
            <person name="Spang A."/>
            <person name="Saw J.H."/>
            <person name="Jorgensen S.L."/>
            <person name="Zaremba-Niedzwiedzka K."/>
            <person name="Martijn J."/>
            <person name="Lind A.E."/>
            <person name="van Eijk R."/>
            <person name="Schleper C."/>
            <person name="Guy L."/>
            <person name="Ettema T.J."/>
        </authorList>
    </citation>
    <scope>NUCLEOTIDE SEQUENCE</scope>
</reference>